<sequence length="294" mass="32927">MADSKHPSLTDPKFISQLDALYLLAQRILKGNLQADRRTERKGSGIDFADYSEYQLGDDYRAIDWKVYARIEQLLVKLFEVEEDTTVYVMLDCSPSMHSKLDAAKRLAASLGYIALNSLDRLVTYSLSDKLEHILQPSRGRGKTLPFLRALENTKSTGNDTRFKQCCKALQARHRKRGIVIVISDFLFPHGFDDGLRILQGAGHDIYCLQIHDPADLECQWLGDANLVCSETGTTQKVTITEAEAAAYKKAMADWNDSLKSYCRKKAIGLTSITTEDDFDVVIQGLLRKGGLVA</sequence>
<organism evidence="2 3">
    <name type="scientific">Rubritalea tangerina</name>
    <dbReference type="NCBI Taxonomy" id="430798"/>
    <lineage>
        <taxon>Bacteria</taxon>
        <taxon>Pseudomonadati</taxon>
        <taxon>Verrucomicrobiota</taxon>
        <taxon>Verrucomicrobiia</taxon>
        <taxon>Verrucomicrobiales</taxon>
        <taxon>Rubritaleaceae</taxon>
        <taxon>Rubritalea</taxon>
    </lineage>
</organism>
<accession>A0ABW4ZA17</accession>
<feature type="domain" description="DUF58" evidence="1">
    <location>
        <begin position="51"/>
        <end position="253"/>
    </location>
</feature>
<dbReference type="InterPro" id="IPR002881">
    <property type="entry name" value="DUF58"/>
</dbReference>
<dbReference type="PANTHER" id="PTHR33608">
    <property type="entry name" value="BLL2464 PROTEIN"/>
    <property type="match status" value="1"/>
</dbReference>
<evidence type="ECO:0000259" key="1">
    <source>
        <dbReference type="Pfam" id="PF01882"/>
    </source>
</evidence>
<dbReference type="EMBL" id="JBHUJB010000033">
    <property type="protein sequence ID" value="MFD2158753.1"/>
    <property type="molecule type" value="Genomic_DNA"/>
</dbReference>
<reference evidence="3" key="1">
    <citation type="journal article" date="2019" name="Int. J. Syst. Evol. Microbiol.">
        <title>The Global Catalogue of Microorganisms (GCM) 10K type strain sequencing project: providing services to taxonomists for standard genome sequencing and annotation.</title>
        <authorList>
            <consortium name="The Broad Institute Genomics Platform"/>
            <consortium name="The Broad Institute Genome Sequencing Center for Infectious Disease"/>
            <person name="Wu L."/>
            <person name="Ma J."/>
        </authorList>
    </citation>
    <scope>NUCLEOTIDE SEQUENCE [LARGE SCALE GENOMIC DNA]</scope>
    <source>
        <strain evidence="3">CCUG 57942</strain>
    </source>
</reference>
<dbReference type="PANTHER" id="PTHR33608:SF7">
    <property type="entry name" value="DUF58 DOMAIN-CONTAINING PROTEIN"/>
    <property type="match status" value="1"/>
</dbReference>
<dbReference type="Gene3D" id="3.40.50.410">
    <property type="entry name" value="von Willebrand factor, type A domain"/>
    <property type="match status" value="1"/>
</dbReference>
<dbReference type="InterPro" id="IPR036465">
    <property type="entry name" value="vWFA_dom_sf"/>
</dbReference>
<keyword evidence="3" id="KW-1185">Reference proteome</keyword>
<proteinExistence type="predicted"/>
<name>A0ABW4ZA17_9BACT</name>
<dbReference type="Pfam" id="PF01882">
    <property type="entry name" value="DUF58"/>
    <property type="match status" value="1"/>
</dbReference>
<dbReference type="RefSeq" id="WP_377088178.1">
    <property type="nucleotide sequence ID" value="NZ_JBHSJL010000014.1"/>
</dbReference>
<evidence type="ECO:0000313" key="2">
    <source>
        <dbReference type="EMBL" id="MFD2158753.1"/>
    </source>
</evidence>
<evidence type="ECO:0000313" key="3">
    <source>
        <dbReference type="Proteomes" id="UP001597389"/>
    </source>
</evidence>
<dbReference type="CDD" id="cd00198">
    <property type="entry name" value="vWFA"/>
    <property type="match status" value="1"/>
</dbReference>
<gene>
    <name evidence="2" type="ORF">ACFSW8_07585</name>
</gene>
<dbReference type="Proteomes" id="UP001597389">
    <property type="component" value="Unassembled WGS sequence"/>
</dbReference>
<comment type="caution">
    <text evidence="2">The sequence shown here is derived from an EMBL/GenBank/DDBJ whole genome shotgun (WGS) entry which is preliminary data.</text>
</comment>
<dbReference type="SUPFAM" id="SSF53300">
    <property type="entry name" value="vWA-like"/>
    <property type="match status" value="1"/>
</dbReference>
<protein>
    <submittedName>
        <fullName evidence="2">DUF58 domain-containing protein</fullName>
    </submittedName>
</protein>